<dbReference type="FunFam" id="3.40.50.720:FF:000084">
    <property type="entry name" value="Short-chain dehydrogenase reductase"/>
    <property type="match status" value="1"/>
</dbReference>
<reference evidence="3 4" key="1">
    <citation type="submission" date="2012-10" db="EMBL/GenBank/DDBJ databases">
        <authorList>
            <person name="Harkins D.M."/>
            <person name="Durkin A.S."/>
            <person name="Brinkac L.M."/>
            <person name="Selengut J.D."/>
            <person name="Sanka R."/>
            <person name="DePew J."/>
            <person name="Purushe J."/>
            <person name="Peacock S.J."/>
            <person name="Thaipadungpanit J."/>
            <person name="Wuthiekanun V.W."/>
            <person name="Day N.P."/>
            <person name="Vinetz J.M."/>
            <person name="Sutton G.G."/>
            <person name="Nelson W.C."/>
            <person name="Fouts D.E."/>
        </authorList>
    </citation>
    <scope>NUCLEOTIDE SEQUENCE [LARGE SCALE GENOMIC DNA]</scope>
    <source>
        <strain evidence="3 4">H1</strain>
    </source>
</reference>
<dbReference type="EMBL" id="AHMY02000059">
    <property type="protein sequence ID" value="EKO14212.1"/>
    <property type="molecule type" value="Genomic_DNA"/>
</dbReference>
<protein>
    <submittedName>
        <fullName evidence="3">KR domain protein</fullName>
    </submittedName>
</protein>
<name>A0A0E2AZ26_9LEPT</name>
<dbReference type="Proteomes" id="UP000006253">
    <property type="component" value="Unassembled WGS sequence"/>
</dbReference>
<comment type="similarity">
    <text evidence="1">Belongs to the short-chain dehydrogenases/reductases (SDR) family.</text>
</comment>
<dbReference type="Gene3D" id="3.40.50.720">
    <property type="entry name" value="NAD(P)-binding Rossmann-like Domain"/>
    <property type="match status" value="1"/>
</dbReference>
<dbReference type="GO" id="GO:0016616">
    <property type="term" value="F:oxidoreductase activity, acting on the CH-OH group of donors, NAD or NADP as acceptor"/>
    <property type="evidence" value="ECO:0007669"/>
    <property type="project" value="TreeGrafter"/>
</dbReference>
<dbReference type="PANTHER" id="PTHR42760">
    <property type="entry name" value="SHORT-CHAIN DEHYDROGENASES/REDUCTASES FAMILY MEMBER"/>
    <property type="match status" value="1"/>
</dbReference>
<gene>
    <name evidence="3" type="ORF">LEP1GSC081_2038</name>
</gene>
<dbReference type="AlphaFoldDB" id="A0A0E2AZ26"/>
<dbReference type="PROSITE" id="PS00061">
    <property type="entry name" value="ADH_SHORT"/>
    <property type="match status" value="1"/>
</dbReference>
<organism evidence="3 4">
    <name type="scientific">Leptospira kirschneri str. H1</name>
    <dbReference type="NCBI Taxonomy" id="1049966"/>
    <lineage>
        <taxon>Bacteria</taxon>
        <taxon>Pseudomonadati</taxon>
        <taxon>Spirochaetota</taxon>
        <taxon>Spirochaetia</taxon>
        <taxon>Leptospirales</taxon>
        <taxon>Leptospiraceae</taxon>
        <taxon>Leptospira</taxon>
    </lineage>
</organism>
<comment type="caution">
    <text evidence="3">The sequence shown here is derived from an EMBL/GenBank/DDBJ whole genome shotgun (WGS) entry which is preliminary data.</text>
</comment>
<dbReference type="PRINTS" id="PR00081">
    <property type="entry name" value="GDHRDH"/>
</dbReference>
<dbReference type="RefSeq" id="WP_004766739.1">
    <property type="nucleotide sequence ID" value="NZ_AHMY02000059.1"/>
</dbReference>
<dbReference type="InterPro" id="IPR020904">
    <property type="entry name" value="Sc_DH/Rdtase_CS"/>
</dbReference>
<dbReference type="InterPro" id="IPR036291">
    <property type="entry name" value="NAD(P)-bd_dom_sf"/>
</dbReference>
<accession>A0A0E2AZ26</accession>
<dbReference type="Pfam" id="PF13561">
    <property type="entry name" value="adh_short_C2"/>
    <property type="match status" value="1"/>
</dbReference>
<dbReference type="SUPFAM" id="SSF51735">
    <property type="entry name" value="NAD(P)-binding Rossmann-fold domains"/>
    <property type="match status" value="1"/>
</dbReference>
<sequence>MERLESNYITKLFNLENKVAAVIGGGGYLCSEMAKGFARAGCKVAVIDLRKEKAGRVADEIKLEGYSRPLSLALDVSKKEEHKACLKEILSEFGDIDILINGAGINGTSPFFEISLEEWNSVLDSQITGTFLGCQVFGEYMVGKGKGSIINISSASAGPPLSKVFTYSVAKAGIKNLTQNLGREWGMKGVRVNAIRPGFFPTEWNRKNVITPEREKSILTHTAMGRFGEPNELLGAILWLASDASRFVTGAEIAVDGGFSCMTI</sequence>
<evidence type="ECO:0000256" key="1">
    <source>
        <dbReference type="ARBA" id="ARBA00006484"/>
    </source>
</evidence>
<keyword evidence="2" id="KW-0560">Oxidoreductase</keyword>
<dbReference type="PANTHER" id="PTHR42760:SF115">
    <property type="entry name" value="3-OXOACYL-[ACYL-CARRIER-PROTEIN] REDUCTASE FABG"/>
    <property type="match status" value="1"/>
</dbReference>
<dbReference type="PRINTS" id="PR00080">
    <property type="entry name" value="SDRFAMILY"/>
</dbReference>
<evidence type="ECO:0000313" key="3">
    <source>
        <dbReference type="EMBL" id="EKO14212.1"/>
    </source>
</evidence>
<proteinExistence type="inferred from homology"/>
<evidence type="ECO:0000313" key="4">
    <source>
        <dbReference type="Proteomes" id="UP000006253"/>
    </source>
</evidence>
<dbReference type="InterPro" id="IPR002347">
    <property type="entry name" value="SDR_fam"/>
</dbReference>
<evidence type="ECO:0000256" key="2">
    <source>
        <dbReference type="ARBA" id="ARBA00023002"/>
    </source>
</evidence>